<reference evidence="10 11" key="1">
    <citation type="submission" date="2019-07" db="EMBL/GenBank/DDBJ databases">
        <title>Complete Genome Sequence and Methylome Analysis of Arthrobacter luteus NEB113.</title>
        <authorList>
            <person name="Fomenkov A."/>
            <person name="Anton B.P."/>
            <person name="Vincze T."/>
            <person name="Roberts R.J."/>
        </authorList>
    </citation>
    <scope>NUCLEOTIDE SEQUENCE [LARGE SCALE GENOMIC DNA]</scope>
    <source>
        <strain evidence="10 11">NEB113</strain>
    </source>
</reference>
<comment type="subunit">
    <text evidence="6">Monomer.</text>
</comment>
<keyword evidence="11" id="KW-1185">Reference proteome</keyword>
<evidence type="ECO:0000256" key="4">
    <source>
        <dbReference type="ARBA" id="ARBA00023244"/>
    </source>
</evidence>
<comment type="function">
    <text evidence="1 6">Tetrapolymerization of the monopyrrole PBG into the hydroxymethylbilane pre-uroporphyrinogen in several discrete steps.</text>
</comment>
<feature type="modified residue" description="S-(dipyrrolylmethanemethyl)cysteine" evidence="6">
    <location>
        <position position="256"/>
    </location>
</feature>
<dbReference type="Gene3D" id="3.30.160.40">
    <property type="entry name" value="Porphobilinogen deaminase, C-terminal domain"/>
    <property type="match status" value="1"/>
</dbReference>
<dbReference type="Gene3D" id="3.40.190.10">
    <property type="entry name" value="Periplasmic binding protein-like II"/>
    <property type="match status" value="2"/>
</dbReference>
<evidence type="ECO:0000313" key="11">
    <source>
        <dbReference type="Proteomes" id="UP000319068"/>
    </source>
</evidence>
<evidence type="ECO:0000256" key="7">
    <source>
        <dbReference type="SAM" id="MobiDB-lite"/>
    </source>
</evidence>
<dbReference type="Pfam" id="PF03900">
    <property type="entry name" value="Porphobil_deamC"/>
    <property type="match status" value="1"/>
</dbReference>
<dbReference type="HAMAP" id="MF_00260">
    <property type="entry name" value="Porphobil_deam"/>
    <property type="match status" value="1"/>
</dbReference>
<evidence type="ECO:0000313" key="10">
    <source>
        <dbReference type="EMBL" id="QDP74419.1"/>
    </source>
</evidence>
<evidence type="ECO:0000256" key="3">
    <source>
        <dbReference type="ARBA" id="ARBA00022679"/>
    </source>
</evidence>
<dbReference type="RefSeq" id="WP_137279897.1">
    <property type="nucleotide sequence ID" value="NZ_BSTG01000001.1"/>
</dbReference>
<evidence type="ECO:0000256" key="1">
    <source>
        <dbReference type="ARBA" id="ARBA00002869"/>
    </source>
</evidence>
<feature type="region of interest" description="Disordered" evidence="7">
    <location>
        <begin position="349"/>
        <end position="375"/>
    </location>
</feature>
<keyword evidence="4 6" id="KW-0627">Porphyrin biosynthesis</keyword>
<dbReference type="EMBL" id="CP041694">
    <property type="protein sequence ID" value="QDP74419.1"/>
    <property type="molecule type" value="Genomic_DNA"/>
</dbReference>
<dbReference type="InterPro" id="IPR022417">
    <property type="entry name" value="Porphobilin_deaminase_N"/>
</dbReference>
<feature type="domain" description="Porphobilinogen deaminase C-terminal" evidence="9">
    <location>
        <begin position="240"/>
        <end position="290"/>
    </location>
</feature>
<proteinExistence type="inferred from homology"/>
<comment type="cofactor">
    <cofactor evidence="6">
        <name>dipyrromethane</name>
        <dbReference type="ChEBI" id="CHEBI:60342"/>
    </cofactor>
    <text evidence="6">Binds 1 dipyrromethane group covalently.</text>
</comment>
<dbReference type="InterPro" id="IPR036803">
    <property type="entry name" value="Porphobilinogen_deaminase_C_sf"/>
</dbReference>
<dbReference type="InterPro" id="IPR022418">
    <property type="entry name" value="Porphobilinogen_deaminase_C"/>
</dbReference>
<dbReference type="Pfam" id="PF01379">
    <property type="entry name" value="Porphobil_deam"/>
    <property type="match status" value="1"/>
</dbReference>
<evidence type="ECO:0000256" key="5">
    <source>
        <dbReference type="ARBA" id="ARBA00048169"/>
    </source>
</evidence>
<feature type="region of interest" description="Disordered" evidence="7">
    <location>
        <begin position="1"/>
        <end position="32"/>
    </location>
</feature>
<dbReference type="PANTHER" id="PTHR11557">
    <property type="entry name" value="PORPHOBILINOGEN DEAMINASE"/>
    <property type="match status" value="1"/>
</dbReference>
<dbReference type="GO" id="GO:0004418">
    <property type="term" value="F:hydroxymethylbilane synthase activity"/>
    <property type="evidence" value="ECO:0007669"/>
    <property type="project" value="UniProtKB-EC"/>
</dbReference>
<comment type="catalytic activity">
    <reaction evidence="5 6">
        <text>4 porphobilinogen + H2O = hydroxymethylbilane + 4 NH4(+)</text>
        <dbReference type="Rhea" id="RHEA:13185"/>
        <dbReference type="ChEBI" id="CHEBI:15377"/>
        <dbReference type="ChEBI" id="CHEBI:28938"/>
        <dbReference type="ChEBI" id="CHEBI:57845"/>
        <dbReference type="ChEBI" id="CHEBI:58126"/>
        <dbReference type="EC" id="2.5.1.61"/>
    </reaction>
</comment>
<dbReference type="PROSITE" id="PS00533">
    <property type="entry name" value="PORPHOBILINOGEN_DEAM"/>
    <property type="match status" value="1"/>
</dbReference>
<dbReference type="InterPro" id="IPR000860">
    <property type="entry name" value="HemC"/>
</dbReference>
<keyword evidence="3 6" id="KW-0808">Transferase</keyword>
<evidence type="ECO:0000256" key="2">
    <source>
        <dbReference type="ARBA" id="ARBA00005638"/>
    </source>
</evidence>
<comment type="similarity">
    <text evidence="2 6">Belongs to the HMBS family.</text>
</comment>
<organism evidence="10 11">
    <name type="scientific">Cellulosimicrobium cellulans</name>
    <name type="common">Arthrobacter luteus</name>
    <dbReference type="NCBI Taxonomy" id="1710"/>
    <lineage>
        <taxon>Bacteria</taxon>
        <taxon>Bacillati</taxon>
        <taxon>Actinomycetota</taxon>
        <taxon>Actinomycetes</taxon>
        <taxon>Micrococcales</taxon>
        <taxon>Promicromonosporaceae</taxon>
        <taxon>Cellulosimicrobium</taxon>
    </lineage>
</organism>
<accession>A0ABX5X897</accession>
<feature type="compositionally biased region" description="Basic and acidic residues" evidence="7">
    <location>
        <begin position="356"/>
        <end position="375"/>
    </location>
</feature>
<evidence type="ECO:0000259" key="8">
    <source>
        <dbReference type="Pfam" id="PF01379"/>
    </source>
</evidence>
<evidence type="ECO:0000259" key="9">
    <source>
        <dbReference type="Pfam" id="PF03900"/>
    </source>
</evidence>
<comment type="miscellaneous">
    <text evidence="6">The porphobilinogen subunits are added to the dipyrromethane group.</text>
</comment>
<sequence length="375" mass="38441">MPKWGETGSVSPAGTTPLRVGTRGSALATTQTGHVARRLEELTGRDVEIVRIRTDGDVLTGSLAQMGGTGVFVTALREALLDGRCDVAVHSLKDLPTEPAPGLTVVTPERENPRDVLCARGGLTITTLRRGARVGTGSPRRAAQLRSVRPDLDVVDIRGNVDTRLARALGEEADLDAVVLAYAGLARLGRLEAVSEVIDTAIMAPAAGQGALAVEVRTSSLDDPVLARALHDLDHEPTRLAVLAERALLGRLEAGCAAPVGAHAVVEDGDVALTAVVARVDGAEQLTHSARAALPPSTGSLAAAATARDDVARGLGARVADALLADGAARLAPLRETGAGTPVLDAPAAEAPATDRAVEAAREQLRDGGCRGAAE</sequence>
<dbReference type="EC" id="2.5.1.61" evidence="6"/>
<dbReference type="SUPFAM" id="SSF54782">
    <property type="entry name" value="Porphobilinogen deaminase (hydroxymethylbilane synthase), C-terminal domain"/>
    <property type="match status" value="1"/>
</dbReference>
<gene>
    <name evidence="6 10" type="primary">hemC</name>
    <name evidence="10" type="ORF">FOG94_03910</name>
</gene>
<evidence type="ECO:0000256" key="6">
    <source>
        <dbReference type="HAMAP-Rule" id="MF_00260"/>
    </source>
</evidence>
<name>A0ABX5X897_CELCE</name>
<dbReference type="PANTHER" id="PTHR11557:SF0">
    <property type="entry name" value="PORPHOBILINOGEN DEAMINASE"/>
    <property type="match status" value="1"/>
</dbReference>
<dbReference type="Proteomes" id="UP000319068">
    <property type="component" value="Chromosome"/>
</dbReference>
<feature type="domain" description="Porphobilinogen deaminase N-terminal" evidence="8">
    <location>
        <begin position="18"/>
        <end position="219"/>
    </location>
</feature>
<dbReference type="PIRSF" id="PIRSF001438">
    <property type="entry name" value="4pyrrol_synth_OHMeBilane_synth"/>
    <property type="match status" value="1"/>
</dbReference>
<dbReference type="SUPFAM" id="SSF53850">
    <property type="entry name" value="Periplasmic binding protein-like II"/>
    <property type="match status" value="1"/>
</dbReference>
<dbReference type="InterPro" id="IPR022419">
    <property type="entry name" value="Porphobilin_deaminase_cofac_BS"/>
</dbReference>
<protein>
    <recommendedName>
        <fullName evidence="6">Porphobilinogen deaminase</fullName>
        <shortName evidence="6">PBG</shortName>
        <ecNumber evidence="6">2.5.1.61</ecNumber>
    </recommendedName>
    <alternativeName>
        <fullName evidence="6">Hydroxymethylbilane synthase</fullName>
        <shortName evidence="6">HMBS</shortName>
    </alternativeName>
    <alternativeName>
        <fullName evidence="6">Pre-uroporphyrinogen synthase</fullName>
    </alternativeName>
</protein>
<dbReference type="PRINTS" id="PR00151">
    <property type="entry name" value="PORPHBDMNASE"/>
</dbReference>
<dbReference type="NCBIfam" id="TIGR00212">
    <property type="entry name" value="hemC"/>
    <property type="match status" value="1"/>
</dbReference>